<proteinExistence type="predicted"/>
<protein>
    <recommendedName>
        <fullName evidence="2">DDH domain-containing protein</fullName>
    </recommendedName>
</protein>
<sequence>MLYSKYEDFLTFLKGKKILITTHDLVDIDGFVSCYALRFFLIQHCNKPISIFFSELSKHTKNFMLRFSEKFPEFHF</sequence>
<dbReference type="EMBL" id="BART01029316">
    <property type="protein sequence ID" value="GAG99766.1"/>
    <property type="molecule type" value="Genomic_DNA"/>
</dbReference>
<evidence type="ECO:0008006" key="2">
    <source>
        <dbReference type="Google" id="ProtNLM"/>
    </source>
</evidence>
<feature type="non-terminal residue" evidence="1">
    <location>
        <position position="76"/>
    </location>
</feature>
<organism evidence="1">
    <name type="scientific">marine sediment metagenome</name>
    <dbReference type="NCBI Taxonomy" id="412755"/>
    <lineage>
        <taxon>unclassified sequences</taxon>
        <taxon>metagenomes</taxon>
        <taxon>ecological metagenomes</taxon>
    </lineage>
</organism>
<name>X1DTL8_9ZZZZ</name>
<accession>X1DTL8</accession>
<reference evidence="1" key="1">
    <citation type="journal article" date="2014" name="Front. Microbiol.">
        <title>High frequency of phylogenetically diverse reductive dehalogenase-homologous genes in deep subseafloor sedimentary metagenomes.</title>
        <authorList>
            <person name="Kawai M."/>
            <person name="Futagami T."/>
            <person name="Toyoda A."/>
            <person name="Takaki Y."/>
            <person name="Nishi S."/>
            <person name="Hori S."/>
            <person name="Arai W."/>
            <person name="Tsubouchi T."/>
            <person name="Morono Y."/>
            <person name="Uchiyama I."/>
            <person name="Ito T."/>
            <person name="Fujiyama A."/>
            <person name="Inagaki F."/>
            <person name="Takami H."/>
        </authorList>
    </citation>
    <scope>NUCLEOTIDE SEQUENCE</scope>
    <source>
        <strain evidence="1">Expedition CK06-06</strain>
    </source>
</reference>
<dbReference type="AlphaFoldDB" id="X1DTL8"/>
<evidence type="ECO:0000313" key="1">
    <source>
        <dbReference type="EMBL" id="GAG99766.1"/>
    </source>
</evidence>
<gene>
    <name evidence="1" type="ORF">S01H4_51474</name>
</gene>
<comment type="caution">
    <text evidence="1">The sequence shown here is derived from an EMBL/GenBank/DDBJ whole genome shotgun (WGS) entry which is preliminary data.</text>
</comment>